<feature type="transmembrane region" description="Helical" evidence="1">
    <location>
        <begin position="12"/>
        <end position="37"/>
    </location>
</feature>
<dbReference type="Proteomes" id="UP000199006">
    <property type="component" value="Unassembled WGS sequence"/>
</dbReference>
<sequence>MKQENWRQILRAFSLLTEVGLIIIISAGLGFGLGYLIDSFLNFSLFFKLLGLIVGIFAGFYSVYKLLISTFDD</sequence>
<keyword evidence="3" id="KW-1185">Reference proteome</keyword>
<evidence type="ECO:0000313" key="3">
    <source>
        <dbReference type="Proteomes" id="UP000199006"/>
    </source>
</evidence>
<feature type="transmembrane region" description="Helical" evidence="1">
    <location>
        <begin position="43"/>
        <end position="64"/>
    </location>
</feature>
<keyword evidence="1" id="KW-0472">Membrane</keyword>
<dbReference type="STRING" id="29563.SAMN02983006_00375"/>
<keyword evidence="1" id="KW-0812">Transmembrane</keyword>
<dbReference type="EMBL" id="FOTI01000003">
    <property type="protein sequence ID" value="SFL17653.1"/>
    <property type="molecule type" value="Genomic_DNA"/>
</dbReference>
<reference evidence="2 3" key="1">
    <citation type="submission" date="2016-10" db="EMBL/GenBank/DDBJ databases">
        <authorList>
            <person name="de Groot N.N."/>
        </authorList>
    </citation>
    <scope>NUCLEOTIDE SEQUENCE [LARGE SCALE GENOMIC DNA]</scope>
    <source>
        <strain evidence="2 3">ATCC 51327</strain>
    </source>
</reference>
<keyword evidence="1" id="KW-1133">Transmembrane helix</keyword>
<dbReference type="Pfam" id="PF09527">
    <property type="entry name" value="ATPase_gene1"/>
    <property type="match status" value="1"/>
</dbReference>
<dbReference type="OrthoDB" id="15401at2"/>
<gene>
    <name evidence="2" type="ORF">SAMN02983006_00375</name>
</gene>
<dbReference type="AlphaFoldDB" id="A0A1I4FJK0"/>
<name>A0A1I4FJK0_9FIRM</name>
<proteinExistence type="predicted"/>
<organism evidence="2 3">
    <name type="scientific">Halanaerobium salsuginis</name>
    <dbReference type="NCBI Taxonomy" id="29563"/>
    <lineage>
        <taxon>Bacteria</taxon>
        <taxon>Bacillati</taxon>
        <taxon>Bacillota</taxon>
        <taxon>Clostridia</taxon>
        <taxon>Halanaerobiales</taxon>
        <taxon>Halanaerobiaceae</taxon>
        <taxon>Halanaerobium</taxon>
    </lineage>
</organism>
<evidence type="ECO:0000313" key="2">
    <source>
        <dbReference type="EMBL" id="SFL17653.1"/>
    </source>
</evidence>
<accession>A0A1I4FJK0</accession>
<dbReference type="InterPro" id="IPR032820">
    <property type="entry name" value="ATPase_put"/>
</dbReference>
<protein>
    <submittedName>
        <fullName evidence="2">Putative F0F1-ATPase subunit Ca2+/Mg2+ transporter</fullName>
    </submittedName>
</protein>
<dbReference type="RefSeq" id="WP_089858763.1">
    <property type="nucleotide sequence ID" value="NZ_FOTI01000003.1"/>
</dbReference>
<evidence type="ECO:0000256" key="1">
    <source>
        <dbReference type="SAM" id="Phobius"/>
    </source>
</evidence>